<accession>A0A068R6X1</accession>
<dbReference type="PANTHER" id="PTHR42813">
    <property type="entry name" value="ZINC-TYPE ALCOHOL DEHYDROGENASE-LIKE"/>
    <property type="match status" value="1"/>
</dbReference>
<dbReference type="CDD" id="cd08286">
    <property type="entry name" value="FDH_like_ADH2"/>
    <property type="match status" value="1"/>
</dbReference>
<evidence type="ECO:0000259" key="7">
    <source>
        <dbReference type="Pfam" id="PF00107"/>
    </source>
</evidence>
<proteinExistence type="inferred from homology"/>
<organism evidence="9 10">
    <name type="scientific">Xenorhabdus poinarii G6</name>
    <dbReference type="NCBI Taxonomy" id="1354304"/>
    <lineage>
        <taxon>Bacteria</taxon>
        <taxon>Pseudomonadati</taxon>
        <taxon>Pseudomonadota</taxon>
        <taxon>Gammaproteobacteria</taxon>
        <taxon>Enterobacterales</taxon>
        <taxon>Morganellaceae</taxon>
        <taxon>Xenorhabdus</taxon>
    </lineage>
</organism>
<evidence type="ECO:0000256" key="4">
    <source>
        <dbReference type="ARBA" id="ARBA00022833"/>
    </source>
</evidence>
<feature type="domain" description="Alcohol dehydrogenase-like C-terminal" evidence="7">
    <location>
        <begin position="178"/>
        <end position="295"/>
    </location>
</feature>
<gene>
    <name evidence="9" type="ORF">XPG1_3014</name>
</gene>
<dbReference type="Pfam" id="PF08240">
    <property type="entry name" value="ADH_N"/>
    <property type="match status" value="1"/>
</dbReference>
<comment type="cofactor">
    <cofactor evidence="1 6">
        <name>Zn(2+)</name>
        <dbReference type="ChEBI" id="CHEBI:29105"/>
    </cofactor>
</comment>
<dbReference type="KEGG" id="xpo:XPG1_3014"/>
<protein>
    <submittedName>
        <fullName evidence="9">Putative alcohol dehydrogenase</fullName>
        <ecNumber evidence="9">1.1.1.14</ecNumber>
    </submittedName>
</protein>
<dbReference type="Proteomes" id="UP000032735">
    <property type="component" value="Chromosome"/>
</dbReference>
<dbReference type="Gene3D" id="3.90.180.10">
    <property type="entry name" value="Medium-chain alcohol dehydrogenases, catalytic domain"/>
    <property type="match status" value="1"/>
</dbReference>
<dbReference type="STRING" id="1354304.XPG1_3014"/>
<keyword evidence="10" id="KW-1185">Reference proteome</keyword>
<dbReference type="EC" id="1.1.1.14" evidence="9"/>
<evidence type="ECO:0000256" key="3">
    <source>
        <dbReference type="ARBA" id="ARBA00022723"/>
    </source>
</evidence>
<evidence type="ECO:0000256" key="2">
    <source>
        <dbReference type="ARBA" id="ARBA00008072"/>
    </source>
</evidence>
<sequence length="346" mass="37118">MKALVYHGAGKKRWEEKAPPQLIEPTDAIVRIVKTTICGTDLHILKGDVPTVDEGRILGHEGIGIVEAVGGSVRHINVGDKVIISCITVCGSCHYCKRQLYSHCEDGGWILGHKIDGTQAEQVRIPYADNSLHPLPADVDEEAALMLSDILPTGLEIGVINGKVQPGHIIALVGAGPVGLSTLLASQFYSPAHIIMIDTDDNRLHVAQQLGADTIINPTRQNVVDVIQKLTNGIGVDVAMECVGIPATFKVCQDIIAAGGYIANIGVHGKAVELHLEELWIKNITITTGLVNTSSTPMLLKSVQSGKISPEKLVTHRYPLSQIETAYDVFSHAAQEKALKIVLTAE</sequence>
<dbReference type="InterPro" id="IPR013149">
    <property type="entry name" value="ADH-like_C"/>
</dbReference>
<dbReference type="PANTHER" id="PTHR42813:SF4">
    <property type="entry name" value="NADP-DEPENDENT ISOPROPANOL DEHYDROGENASE"/>
    <property type="match status" value="1"/>
</dbReference>
<dbReference type="Pfam" id="PF00107">
    <property type="entry name" value="ADH_zinc_N"/>
    <property type="match status" value="1"/>
</dbReference>
<dbReference type="RefSeq" id="WP_045959531.1">
    <property type="nucleotide sequence ID" value="NZ_FO704551.1"/>
</dbReference>
<dbReference type="AlphaFoldDB" id="A0A068R6X1"/>
<dbReference type="PROSITE" id="PS00059">
    <property type="entry name" value="ADH_ZINC"/>
    <property type="match status" value="1"/>
</dbReference>
<dbReference type="Gene3D" id="3.40.50.720">
    <property type="entry name" value="NAD(P)-binding Rossmann-like Domain"/>
    <property type="match status" value="1"/>
</dbReference>
<name>A0A068R6X1_9GAMM</name>
<evidence type="ECO:0000313" key="9">
    <source>
        <dbReference type="EMBL" id="CDG22661.1"/>
    </source>
</evidence>
<dbReference type="SUPFAM" id="SSF50129">
    <property type="entry name" value="GroES-like"/>
    <property type="match status" value="1"/>
</dbReference>
<reference evidence="9 10" key="1">
    <citation type="submission" date="2013-07" db="EMBL/GenBank/DDBJ databases">
        <authorList>
            <person name="Genoscope - CEA"/>
        </authorList>
    </citation>
    <scope>NUCLEOTIDE SEQUENCE [LARGE SCALE GENOMIC DNA]</scope>
    <source>
        <strain evidence="9 10">G6</strain>
    </source>
</reference>
<dbReference type="InterPro" id="IPR036291">
    <property type="entry name" value="NAD(P)-bd_dom_sf"/>
</dbReference>
<dbReference type="InterPro" id="IPR011032">
    <property type="entry name" value="GroES-like_sf"/>
</dbReference>
<evidence type="ECO:0000256" key="1">
    <source>
        <dbReference type="ARBA" id="ARBA00001947"/>
    </source>
</evidence>
<dbReference type="InterPro" id="IPR002328">
    <property type="entry name" value="ADH_Zn_CS"/>
</dbReference>
<keyword evidence="5 9" id="KW-0560">Oxidoreductase</keyword>
<dbReference type="EMBL" id="FO704551">
    <property type="protein sequence ID" value="CDG22661.1"/>
    <property type="molecule type" value="Genomic_DNA"/>
</dbReference>
<evidence type="ECO:0000259" key="8">
    <source>
        <dbReference type="Pfam" id="PF08240"/>
    </source>
</evidence>
<dbReference type="GO" id="GO:0008270">
    <property type="term" value="F:zinc ion binding"/>
    <property type="evidence" value="ECO:0007669"/>
    <property type="project" value="InterPro"/>
</dbReference>
<keyword evidence="3 6" id="KW-0479">Metal-binding</keyword>
<dbReference type="HOGENOM" id="CLU_026673_11_3_6"/>
<evidence type="ECO:0000256" key="5">
    <source>
        <dbReference type="ARBA" id="ARBA00023002"/>
    </source>
</evidence>
<feature type="domain" description="Alcohol dehydrogenase-like N-terminal" evidence="8">
    <location>
        <begin position="25"/>
        <end position="136"/>
    </location>
</feature>
<keyword evidence="4 6" id="KW-0862">Zinc</keyword>
<dbReference type="InterPro" id="IPR013154">
    <property type="entry name" value="ADH-like_N"/>
</dbReference>
<dbReference type="SUPFAM" id="SSF51735">
    <property type="entry name" value="NAD(P)-binding Rossmann-fold domains"/>
    <property type="match status" value="1"/>
</dbReference>
<dbReference type="GO" id="GO:0003939">
    <property type="term" value="F:L-iditol 2-dehydrogenase (NAD+) activity"/>
    <property type="evidence" value="ECO:0007669"/>
    <property type="project" value="UniProtKB-EC"/>
</dbReference>
<dbReference type="OrthoDB" id="9773078at2"/>
<evidence type="ECO:0000256" key="6">
    <source>
        <dbReference type="RuleBase" id="RU361277"/>
    </source>
</evidence>
<comment type="similarity">
    <text evidence="2 6">Belongs to the zinc-containing alcohol dehydrogenase family.</text>
</comment>
<evidence type="ECO:0000313" key="10">
    <source>
        <dbReference type="Proteomes" id="UP000032735"/>
    </source>
</evidence>